<evidence type="ECO:0000313" key="5">
    <source>
        <dbReference type="Proteomes" id="UP000663842"/>
    </source>
</evidence>
<evidence type="ECO:0000313" key="4">
    <source>
        <dbReference type="EMBL" id="CAF4057260.1"/>
    </source>
</evidence>
<feature type="region of interest" description="Disordered" evidence="2">
    <location>
        <begin position="1"/>
        <end position="22"/>
    </location>
</feature>
<dbReference type="Gene3D" id="4.10.400.10">
    <property type="entry name" value="Low-density Lipoprotein Receptor"/>
    <property type="match status" value="1"/>
</dbReference>
<evidence type="ECO:0000259" key="3">
    <source>
        <dbReference type="SMART" id="SM01114"/>
    </source>
</evidence>
<accession>A0A819SVW5</accession>
<dbReference type="AlphaFoldDB" id="A0A819SVW5"/>
<feature type="domain" description="Tesmin/TSO1-like CXC" evidence="3">
    <location>
        <begin position="34"/>
        <end position="75"/>
    </location>
</feature>
<reference evidence="4" key="1">
    <citation type="submission" date="2021-02" db="EMBL/GenBank/DDBJ databases">
        <authorList>
            <person name="Nowell W R."/>
        </authorList>
    </citation>
    <scope>NUCLEOTIDE SEQUENCE</scope>
</reference>
<keyword evidence="1" id="KW-1015">Disulfide bond</keyword>
<name>A0A819SVW5_9BILA</name>
<gene>
    <name evidence="4" type="ORF">UXM345_LOCUS19605</name>
</gene>
<proteinExistence type="predicted"/>
<protein>
    <recommendedName>
        <fullName evidence="3">Tesmin/TSO1-like CXC domain-containing protein</fullName>
    </recommendedName>
</protein>
<organism evidence="4 5">
    <name type="scientific">Rotaria magnacalcarata</name>
    <dbReference type="NCBI Taxonomy" id="392030"/>
    <lineage>
        <taxon>Eukaryota</taxon>
        <taxon>Metazoa</taxon>
        <taxon>Spiralia</taxon>
        <taxon>Gnathifera</taxon>
        <taxon>Rotifera</taxon>
        <taxon>Eurotatoria</taxon>
        <taxon>Bdelloidea</taxon>
        <taxon>Philodinida</taxon>
        <taxon>Philodinidae</taxon>
        <taxon>Rotaria</taxon>
    </lineage>
</organism>
<comment type="caution">
    <text evidence="4">The sequence shown here is derived from an EMBL/GenBank/DDBJ whole genome shotgun (WGS) entry which is preliminary data.</text>
</comment>
<sequence>MSGMWFDEDTSEDEEPKIKHTEKSEIEKEEDFYYTNKRCLCEEGCSTRSCPCFKHGSGCDSSCGCGEDSENMFNHLEYFFGGDKKYAAHPCFAQWLMKKAKDADALQTIDRDKLRRRIMKCHNFKEQCEDYSYEEWKNKDEDEKLIDGQELFRNLISDDSEYLYYSFCRNEVCDKGSDWHCAECRRCMDWRVWHCYYCNKCTYGASLPCERCGDVDDGLFIEKMLPKIISIVWLAMQALAQCQLNMYYTHDNHYYQHRYCLLYYQLEINECADNEYRYHNGQCIPMKYFHDSSLNPDCLDRTDEPREPNERHYCNYSNMYHCTNSTKCISKYRLLDRIQDCPLDPIEHV</sequence>
<evidence type="ECO:0000256" key="1">
    <source>
        <dbReference type="ARBA" id="ARBA00023157"/>
    </source>
</evidence>
<dbReference type="InterPro" id="IPR036055">
    <property type="entry name" value="LDL_receptor-like_sf"/>
</dbReference>
<dbReference type="InterPro" id="IPR033467">
    <property type="entry name" value="Tesmin/TSO1-like_CXC"/>
</dbReference>
<feature type="compositionally biased region" description="Acidic residues" evidence="2">
    <location>
        <begin position="1"/>
        <end position="15"/>
    </location>
</feature>
<evidence type="ECO:0000256" key="2">
    <source>
        <dbReference type="SAM" id="MobiDB-lite"/>
    </source>
</evidence>
<dbReference type="SMART" id="SM01114">
    <property type="entry name" value="CXC"/>
    <property type="match status" value="1"/>
</dbReference>
<dbReference type="EMBL" id="CAJOBF010002810">
    <property type="protein sequence ID" value="CAF4057260.1"/>
    <property type="molecule type" value="Genomic_DNA"/>
</dbReference>
<dbReference type="Proteomes" id="UP000663842">
    <property type="component" value="Unassembled WGS sequence"/>
</dbReference>